<reference evidence="3 4" key="1">
    <citation type="submission" date="2017-09" db="EMBL/GenBank/DDBJ databases">
        <title>Bloom of a denitrifying methanotroph, Candidatus Methylomirabilis limnetica, in a deep stratified lake.</title>
        <authorList>
            <person name="Graf J.S."/>
            <person name="Marchant H.K."/>
            <person name="Tienken D."/>
            <person name="Hach P.F."/>
            <person name="Brand A."/>
            <person name="Schubert C.J."/>
            <person name="Kuypers M.M."/>
            <person name="Milucka J."/>
        </authorList>
    </citation>
    <scope>NUCLEOTIDE SEQUENCE [LARGE SCALE GENOMIC DNA]</scope>
    <source>
        <strain evidence="3 4">Zug</strain>
    </source>
</reference>
<dbReference type="EMBL" id="NVQC01000030">
    <property type="protein sequence ID" value="PTL35088.1"/>
    <property type="molecule type" value="Genomic_DNA"/>
</dbReference>
<dbReference type="AlphaFoldDB" id="A0A2T4TVI4"/>
<accession>A0A2T4TVI4</accession>
<gene>
    <name evidence="3" type="ORF">CLG94_11430</name>
</gene>
<dbReference type="InterPro" id="IPR050194">
    <property type="entry name" value="Glycosyltransferase_grp1"/>
</dbReference>
<evidence type="ECO:0000259" key="2">
    <source>
        <dbReference type="Pfam" id="PF13439"/>
    </source>
</evidence>
<organism evidence="3 4">
    <name type="scientific">Candidatus Methylomirabilis limnetica</name>
    <dbReference type="NCBI Taxonomy" id="2033718"/>
    <lineage>
        <taxon>Bacteria</taxon>
        <taxon>Candidatus Methylomirabilota</taxon>
        <taxon>Candidatus Methylomirabilia</taxon>
        <taxon>Candidatus Methylomirabilales</taxon>
        <taxon>Candidatus Methylomirabilaceae</taxon>
        <taxon>Candidatus Methylomirabilis</taxon>
    </lineage>
</organism>
<keyword evidence="4" id="KW-1185">Reference proteome</keyword>
<dbReference type="InterPro" id="IPR001296">
    <property type="entry name" value="Glyco_trans_1"/>
</dbReference>
<sequence>MAALSARCWVRIGFFTCNASPLLNGLAVSIQQFALHLRRLGHRVFIFAPRYPGRQEVEPDTYRFPSLRVPTHHRYALPIPAAAVGLRRLIPRLGLQVIHAHHPFLVGPYARRLARRLRVPCVFTYHTLYEHYAHYLPVVSPLAARIAEARSYAFANQADLVIAPTSGVQERLLTHGVTSPIEVIPTGIEPPEEPEESKTQIRRRLGVPEDGPVLLYVGRLAREKNLELLLRAVRAAIRGAPNLTLLVVGEGDEERSLQRLATHLDIADRVHFVGPVPHQAVGCWYRAADLFVFPSVSETQGLVVLEAMAHGLPVLAVRSVGTSDFIVDGVNGALANDAENDFVQRLLTLLRDGASLHRYAEQGRVRAMQMTAEASAARLLEAYERLLTRAADS</sequence>
<dbReference type="Proteomes" id="UP000241436">
    <property type="component" value="Unassembled WGS sequence"/>
</dbReference>
<dbReference type="Pfam" id="PF13439">
    <property type="entry name" value="Glyco_transf_4"/>
    <property type="match status" value="1"/>
</dbReference>
<keyword evidence="3" id="KW-0808">Transferase</keyword>
<dbReference type="InterPro" id="IPR028098">
    <property type="entry name" value="Glyco_trans_4-like_N"/>
</dbReference>
<dbReference type="GO" id="GO:0016757">
    <property type="term" value="F:glycosyltransferase activity"/>
    <property type="evidence" value="ECO:0007669"/>
    <property type="project" value="InterPro"/>
</dbReference>
<comment type="caution">
    <text evidence="3">The sequence shown here is derived from an EMBL/GenBank/DDBJ whole genome shotgun (WGS) entry which is preliminary data.</text>
</comment>
<name>A0A2T4TVI4_9BACT</name>
<dbReference type="SUPFAM" id="SSF53756">
    <property type="entry name" value="UDP-Glycosyltransferase/glycogen phosphorylase"/>
    <property type="match status" value="1"/>
</dbReference>
<protein>
    <submittedName>
        <fullName evidence="3">Glycosyl transferase family 1</fullName>
    </submittedName>
</protein>
<evidence type="ECO:0000313" key="4">
    <source>
        <dbReference type="Proteomes" id="UP000241436"/>
    </source>
</evidence>
<feature type="domain" description="Glycosyl transferase family 1" evidence="1">
    <location>
        <begin position="198"/>
        <end position="364"/>
    </location>
</feature>
<evidence type="ECO:0000259" key="1">
    <source>
        <dbReference type="Pfam" id="PF00534"/>
    </source>
</evidence>
<dbReference type="PANTHER" id="PTHR45947">
    <property type="entry name" value="SULFOQUINOVOSYL TRANSFERASE SQD2"/>
    <property type="match status" value="1"/>
</dbReference>
<feature type="domain" description="Glycosyltransferase subfamily 4-like N-terminal" evidence="2">
    <location>
        <begin position="24"/>
        <end position="189"/>
    </location>
</feature>
<proteinExistence type="predicted"/>
<reference evidence="4" key="2">
    <citation type="journal article" date="2018" name="Environ. Microbiol.">
        <title>Bloom of a denitrifying methanotroph, 'Candidatus Methylomirabilis limnetica', in a deep stratified lake.</title>
        <authorList>
            <person name="Graf J.S."/>
            <person name="Mayr M.J."/>
            <person name="Marchant H.K."/>
            <person name="Tienken D."/>
            <person name="Hach P.F."/>
            <person name="Brand A."/>
            <person name="Schubert C.J."/>
            <person name="Kuypers M.M."/>
            <person name="Milucka J."/>
        </authorList>
    </citation>
    <scope>NUCLEOTIDE SEQUENCE [LARGE SCALE GENOMIC DNA]</scope>
    <source>
        <strain evidence="4">Zug</strain>
    </source>
</reference>
<dbReference type="PANTHER" id="PTHR45947:SF3">
    <property type="entry name" value="SULFOQUINOVOSYL TRANSFERASE SQD2"/>
    <property type="match status" value="1"/>
</dbReference>
<dbReference type="Pfam" id="PF00534">
    <property type="entry name" value="Glycos_transf_1"/>
    <property type="match status" value="1"/>
</dbReference>
<dbReference type="Gene3D" id="3.40.50.2000">
    <property type="entry name" value="Glycogen Phosphorylase B"/>
    <property type="match status" value="2"/>
</dbReference>
<evidence type="ECO:0000313" key="3">
    <source>
        <dbReference type="EMBL" id="PTL35088.1"/>
    </source>
</evidence>